<dbReference type="InterPro" id="IPR005511">
    <property type="entry name" value="SMP-30"/>
</dbReference>
<dbReference type="OrthoDB" id="2633250at2"/>
<dbReference type="Gene3D" id="2.120.10.30">
    <property type="entry name" value="TolB, C-terminal domain"/>
    <property type="match status" value="1"/>
</dbReference>
<dbReference type="Pfam" id="PF08450">
    <property type="entry name" value="SGL"/>
    <property type="match status" value="1"/>
</dbReference>
<dbReference type="SUPFAM" id="SSF63829">
    <property type="entry name" value="Calcium-dependent phosphotriesterase"/>
    <property type="match status" value="1"/>
</dbReference>
<dbReference type="PANTHER" id="PTHR47572:SF4">
    <property type="entry name" value="LACTONASE DRP35"/>
    <property type="match status" value="1"/>
</dbReference>
<comment type="caution">
    <text evidence="6">The sequence shown here is derived from an EMBL/GenBank/DDBJ whole genome shotgun (WGS) entry which is preliminary data.</text>
</comment>
<reference evidence="6 7" key="1">
    <citation type="submission" date="2019-02" db="EMBL/GenBank/DDBJ databases">
        <title>Sequencing the genomes of 1000 actinobacteria strains.</title>
        <authorList>
            <person name="Klenk H.-P."/>
        </authorList>
    </citation>
    <scope>NUCLEOTIDE SEQUENCE [LARGE SCALE GENOMIC DNA]</scope>
    <source>
        <strain evidence="6 7">DSM 45612</strain>
    </source>
</reference>
<evidence type="ECO:0000256" key="3">
    <source>
        <dbReference type="PIRSR" id="PIRSR605511-1"/>
    </source>
</evidence>
<dbReference type="AlphaFoldDB" id="A0A4Q8BBL3"/>
<keyword evidence="7" id="KW-1185">Reference proteome</keyword>
<keyword evidence="4" id="KW-0479">Metal-binding</keyword>
<protein>
    <submittedName>
        <fullName evidence="6">Sugar lactone lactonase YvrE</fullName>
    </submittedName>
</protein>
<accession>A0A4Q8BBL3</accession>
<gene>
    <name evidence="6" type="ORF">EV384_3448</name>
</gene>
<feature type="binding site" evidence="4">
    <location>
        <position position="196"/>
    </location>
    <ligand>
        <name>a divalent metal cation</name>
        <dbReference type="ChEBI" id="CHEBI:60240"/>
    </ligand>
</feature>
<sequence>MTRADRTLRQLTGELVYPESPRWYRDSIWISDVHDYAIKSVGLDGRVKVQAPVAARPAGFGVLPDDSLLVASALDRRLGIFENGRLREVNDLSELTTGLLNDMVVGRDGTSYVGDTGFRPGSEANAPGRIILRRPDGSIHVAAEGLAFPNGMALTDDESVLYVAETFGQRLTAFTVGRDGHLTEPRVVAELGFRPDGICLDGAANVWLAATFDARFVCCDTTGVIVDQIPAPASMAVACVFVGADRSTLALCSAQTSLQDLPRGMSKGRVDVIEVGISGGGRP</sequence>
<dbReference type="InterPro" id="IPR013658">
    <property type="entry name" value="SGL"/>
</dbReference>
<dbReference type="InterPro" id="IPR051262">
    <property type="entry name" value="SMP-30/CGR1_Lactonase"/>
</dbReference>
<keyword evidence="4" id="KW-0862">Zinc</keyword>
<comment type="similarity">
    <text evidence="1">Belongs to the SMP-30/CGR1 family.</text>
</comment>
<proteinExistence type="inferred from homology"/>
<dbReference type="RefSeq" id="WP_130334583.1">
    <property type="nucleotide sequence ID" value="NZ_SHLD01000001.1"/>
</dbReference>
<evidence type="ECO:0000313" key="7">
    <source>
        <dbReference type="Proteomes" id="UP000294114"/>
    </source>
</evidence>
<dbReference type="GO" id="GO:0046872">
    <property type="term" value="F:metal ion binding"/>
    <property type="evidence" value="ECO:0007669"/>
    <property type="project" value="UniProtKB-KW"/>
</dbReference>
<name>A0A4Q8BBL3_9ACTN</name>
<feature type="binding site" evidence="4">
    <location>
        <position position="101"/>
    </location>
    <ligand>
        <name>substrate</name>
    </ligand>
</feature>
<evidence type="ECO:0000256" key="4">
    <source>
        <dbReference type="PIRSR" id="PIRSR605511-2"/>
    </source>
</evidence>
<feature type="binding site" evidence="4">
    <location>
        <position position="19"/>
    </location>
    <ligand>
        <name>a divalent metal cation</name>
        <dbReference type="ChEBI" id="CHEBI:60240"/>
    </ligand>
</feature>
<dbReference type="EMBL" id="SHLD01000001">
    <property type="protein sequence ID" value="RZU74948.1"/>
    <property type="molecule type" value="Genomic_DNA"/>
</dbReference>
<evidence type="ECO:0000256" key="1">
    <source>
        <dbReference type="ARBA" id="ARBA00008853"/>
    </source>
</evidence>
<dbReference type="InterPro" id="IPR011042">
    <property type="entry name" value="6-blade_b-propeller_TolB-like"/>
</dbReference>
<dbReference type="GO" id="GO:0016787">
    <property type="term" value="F:hydrolase activity"/>
    <property type="evidence" value="ECO:0007669"/>
    <property type="project" value="UniProtKB-KW"/>
</dbReference>
<organism evidence="6 7">
    <name type="scientific">Micromonospora kangleipakensis</name>
    <dbReference type="NCBI Taxonomy" id="1077942"/>
    <lineage>
        <taxon>Bacteria</taxon>
        <taxon>Bacillati</taxon>
        <taxon>Actinomycetota</taxon>
        <taxon>Actinomycetes</taxon>
        <taxon>Micromonosporales</taxon>
        <taxon>Micromonosporaceae</taxon>
        <taxon>Micromonospora</taxon>
    </lineage>
</organism>
<evidence type="ECO:0000313" key="6">
    <source>
        <dbReference type="EMBL" id="RZU74948.1"/>
    </source>
</evidence>
<dbReference type="PRINTS" id="PR01790">
    <property type="entry name" value="SMP30FAMILY"/>
</dbReference>
<dbReference type="Proteomes" id="UP000294114">
    <property type="component" value="Unassembled WGS sequence"/>
</dbReference>
<keyword evidence="2" id="KW-0378">Hydrolase</keyword>
<evidence type="ECO:0000259" key="5">
    <source>
        <dbReference type="Pfam" id="PF08450"/>
    </source>
</evidence>
<feature type="binding site" evidence="4">
    <location>
        <position position="150"/>
    </location>
    <ligand>
        <name>a divalent metal cation</name>
        <dbReference type="ChEBI" id="CHEBI:60240"/>
    </ligand>
</feature>
<comment type="cofactor">
    <cofactor evidence="4">
        <name>Zn(2+)</name>
        <dbReference type="ChEBI" id="CHEBI:29105"/>
    </cofactor>
    <text evidence="4">Binds 1 divalent metal cation per subunit.</text>
</comment>
<feature type="active site" description="Proton donor/acceptor" evidence="3">
    <location>
        <position position="196"/>
    </location>
</feature>
<feature type="domain" description="SMP-30/Gluconolactonase/LRE-like region" evidence="5">
    <location>
        <begin position="18"/>
        <end position="254"/>
    </location>
</feature>
<evidence type="ECO:0000256" key="2">
    <source>
        <dbReference type="ARBA" id="ARBA00022801"/>
    </source>
</evidence>
<dbReference type="PANTHER" id="PTHR47572">
    <property type="entry name" value="LIPOPROTEIN-RELATED"/>
    <property type="match status" value="1"/>
</dbReference>